<feature type="domain" description="MGAT4 A/B/C C-terminal" evidence="6">
    <location>
        <begin position="334"/>
        <end position="463"/>
    </location>
</feature>
<evidence type="ECO:0000259" key="5">
    <source>
        <dbReference type="Pfam" id="PF04666"/>
    </source>
</evidence>
<dbReference type="AlphaFoldDB" id="A0A8J2P4B6"/>
<evidence type="ECO:0000313" key="8">
    <source>
        <dbReference type="Proteomes" id="UP000708208"/>
    </source>
</evidence>
<evidence type="ECO:0000256" key="3">
    <source>
        <dbReference type="ARBA" id="ARBA00022679"/>
    </source>
</evidence>
<dbReference type="Proteomes" id="UP000708208">
    <property type="component" value="Unassembled WGS sequence"/>
</dbReference>
<dbReference type="PANTHER" id="PTHR12062">
    <property type="entry name" value="N-ACETYLGLUCOSAMINYLTRANSFERASE VI"/>
    <property type="match status" value="1"/>
</dbReference>
<accession>A0A8J2P4B6</accession>
<dbReference type="InterPro" id="IPR006759">
    <property type="entry name" value="Glyco_transf_54"/>
</dbReference>
<keyword evidence="3" id="KW-0808">Transferase</keyword>
<dbReference type="Pfam" id="PF04666">
    <property type="entry name" value="MGAT4_cons"/>
    <property type="match status" value="1"/>
</dbReference>
<dbReference type="PANTHER" id="PTHR12062:SF33">
    <property type="entry name" value="ALPHA-1,6-MANNOSYL-GLYCOPROTEIN 4-BETA-N-ACETYLGLUCOSAMINYLTRANSFERASE-LIKE"/>
    <property type="match status" value="1"/>
</dbReference>
<evidence type="ECO:0000256" key="2">
    <source>
        <dbReference type="ARBA" id="ARBA00022676"/>
    </source>
</evidence>
<dbReference type="OrthoDB" id="2016523at2759"/>
<keyword evidence="4" id="KW-1133">Transmembrane helix</keyword>
<gene>
    <name evidence="7" type="ORF">AFUS01_LOCUS12668</name>
</gene>
<dbReference type="GO" id="GO:0008375">
    <property type="term" value="F:acetylglucosaminyltransferase activity"/>
    <property type="evidence" value="ECO:0007669"/>
    <property type="project" value="TreeGrafter"/>
</dbReference>
<dbReference type="EMBL" id="CAJVCH010100636">
    <property type="protein sequence ID" value="CAG7723590.1"/>
    <property type="molecule type" value="Genomic_DNA"/>
</dbReference>
<comment type="caution">
    <text evidence="7">The sequence shown here is derived from an EMBL/GenBank/DDBJ whole genome shotgun (WGS) entry which is preliminary data.</text>
</comment>
<organism evidence="7 8">
    <name type="scientific">Allacma fusca</name>
    <dbReference type="NCBI Taxonomy" id="39272"/>
    <lineage>
        <taxon>Eukaryota</taxon>
        <taxon>Metazoa</taxon>
        <taxon>Ecdysozoa</taxon>
        <taxon>Arthropoda</taxon>
        <taxon>Hexapoda</taxon>
        <taxon>Collembola</taxon>
        <taxon>Symphypleona</taxon>
        <taxon>Sminthuridae</taxon>
        <taxon>Allacma</taxon>
    </lineage>
</organism>
<reference evidence="7" key="1">
    <citation type="submission" date="2021-06" db="EMBL/GenBank/DDBJ databases">
        <authorList>
            <person name="Hodson N. C."/>
            <person name="Mongue J. A."/>
            <person name="Jaron S. K."/>
        </authorList>
    </citation>
    <scope>NUCLEOTIDE SEQUENCE</scope>
</reference>
<evidence type="ECO:0008006" key="9">
    <source>
        <dbReference type="Google" id="ProtNLM"/>
    </source>
</evidence>
<comment type="pathway">
    <text evidence="1">Protein modification; protein glycosylation.</text>
</comment>
<name>A0A8J2P4B6_9HEXA</name>
<dbReference type="GO" id="GO:0006487">
    <property type="term" value="P:protein N-linked glycosylation"/>
    <property type="evidence" value="ECO:0007669"/>
    <property type="project" value="TreeGrafter"/>
</dbReference>
<keyword evidence="8" id="KW-1185">Reference proteome</keyword>
<dbReference type="Pfam" id="PF23524">
    <property type="entry name" value="MGAT4A_C"/>
    <property type="match status" value="1"/>
</dbReference>
<feature type="domain" description="MGAT4 conserved region" evidence="5">
    <location>
        <begin position="73"/>
        <end position="319"/>
    </location>
</feature>
<evidence type="ECO:0000256" key="1">
    <source>
        <dbReference type="ARBA" id="ARBA00004922"/>
    </source>
</evidence>
<dbReference type="InterPro" id="IPR057279">
    <property type="entry name" value="MGAT4"/>
</dbReference>
<keyword evidence="4" id="KW-0472">Membrane</keyword>
<feature type="transmembrane region" description="Helical" evidence="4">
    <location>
        <begin position="12"/>
        <end position="31"/>
    </location>
</feature>
<dbReference type="InterPro" id="IPR056576">
    <property type="entry name" value="MGAT4_A/B/C_C"/>
</dbReference>
<proteinExistence type="predicted"/>
<evidence type="ECO:0000256" key="4">
    <source>
        <dbReference type="SAM" id="Phobius"/>
    </source>
</evidence>
<evidence type="ECO:0000259" key="6">
    <source>
        <dbReference type="Pfam" id="PF23524"/>
    </source>
</evidence>
<evidence type="ECO:0000313" key="7">
    <source>
        <dbReference type="EMBL" id="CAG7723590.1"/>
    </source>
</evidence>
<protein>
    <recommendedName>
        <fullName evidence="9">Alpha-1,3-mannosyl-glycoprotein 4-beta-N-acetylglucosaminyltransferase C</fullName>
    </recommendedName>
</protein>
<keyword evidence="4" id="KW-0812">Transmembrane</keyword>
<keyword evidence="2" id="KW-0328">Glycosyltransferase</keyword>
<sequence>MKHYLGNCRRYALLLVLSILATMALFTTNIFSTNLSLNRLPEGRFQEIESNISKCQNPGGWQEGLVHRARHALVAGNKPNNNISNHLILGISSVYRKENYLQKTLSSLIQESNEEERRTVTIVVYLADSLPKNNLRQLELIKESFQSHLDSGFLQVVMSTADIYPPMGFALTKRTFNDSMQRVLWRAKQVIDFSFLFSYAQPLGDYYLVVEDDVVASEQYITAIREFIASRREKRWIALQFTGFLGIGLLFRTKDLPKLNQLLWMFYQEQPVDMLMREFISIQIPETNVIVRRIPSLFQHIGVRSTLPNKVQRLTDNTFNMANRKFKHRVNPPADLVTSMKVYSDFFPEYAYRSTPGFFWGIAKPNDTLDIVFPSPVNITRIVIISGIIEPKQKVKDPIKDGVVEVGSKFNKVSSNNVVYCDNFITLGKFKDGSVDYNKNIANVQCIRVRVGSAQKSWVIIREIQVFL</sequence>